<protein>
    <recommendedName>
        <fullName evidence="3">F0F1 ATP synthase subunit A</fullName>
    </recommendedName>
</protein>
<gene>
    <name evidence="2" type="ORF">S01H1_48527</name>
</gene>
<feature type="transmembrane region" description="Helical" evidence="1">
    <location>
        <begin position="229"/>
        <end position="250"/>
    </location>
</feature>
<dbReference type="GO" id="GO:0045259">
    <property type="term" value="C:proton-transporting ATP synthase complex"/>
    <property type="evidence" value="ECO:0007669"/>
    <property type="project" value="InterPro"/>
</dbReference>
<dbReference type="PANTHER" id="PTHR42823:SF3">
    <property type="entry name" value="ATP SYNTHASE SUBUNIT A, CHLOROPLASTIC"/>
    <property type="match status" value="1"/>
</dbReference>
<dbReference type="InterPro" id="IPR000568">
    <property type="entry name" value="ATP_synth_F0_asu"/>
</dbReference>
<dbReference type="EMBL" id="BARS01031162">
    <property type="protein sequence ID" value="GAG28097.1"/>
    <property type="molecule type" value="Genomic_DNA"/>
</dbReference>
<organism evidence="2">
    <name type="scientific">marine sediment metagenome</name>
    <dbReference type="NCBI Taxonomy" id="412755"/>
    <lineage>
        <taxon>unclassified sequences</taxon>
        <taxon>metagenomes</taxon>
        <taxon>ecological metagenomes</taxon>
    </lineage>
</organism>
<sequence length="262" mass="29094">MRRYRGLAIGLALAILLFAGFLFLRAPKPIIELKAETLFSIGPFDVTNTYVTSWLVIIFISLFAFAATRRMSLVPRGIQNLFEAVLEAMYNLVVNTAGEKHGRRFFPVVTTLLLYVAISNWFGLLPFFATVGKVEEIDAHHEALHEQGVVIREVAGLNIIMPAADFVELPETVTLPDGSVVEVESDSPVEVKELAIEEATRELELGADEKVGVLVPFLRSVNTDLNAPLALAVWSAIFVEFWGISTYGFFRYGSRFLNVGRL</sequence>
<reference evidence="2" key="1">
    <citation type="journal article" date="2014" name="Front. Microbiol.">
        <title>High frequency of phylogenetically diverse reductive dehalogenase-homologous genes in deep subseafloor sedimentary metagenomes.</title>
        <authorList>
            <person name="Kawai M."/>
            <person name="Futagami T."/>
            <person name="Toyoda A."/>
            <person name="Takaki Y."/>
            <person name="Nishi S."/>
            <person name="Hori S."/>
            <person name="Arai W."/>
            <person name="Tsubouchi T."/>
            <person name="Morono Y."/>
            <person name="Uchiyama I."/>
            <person name="Ito T."/>
            <person name="Fujiyama A."/>
            <person name="Inagaki F."/>
            <person name="Takami H."/>
        </authorList>
    </citation>
    <scope>NUCLEOTIDE SEQUENCE</scope>
    <source>
        <strain evidence="2">Expedition CK06-06</strain>
    </source>
</reference>
<dbReference type="AlphaFoldDB" id="X0WY24"/>
<feature type="transmembrane region" description="Helical" evidence="1">
    <location>
        <begin position="105"/>
        <end position="129"/>
    </location>
</feature>
<dbReference type="PANTHER" id="PTHR42823">
    <property type="entry name" value="ATP SYNTHASE SUBUNIT A, CHLOROPLASTIC"/>
    <property type="match status" value="1"/>
</dbReference>
<comment type="caution">
    <text evidence="2">The sequence shown here is derived from an EMBL/GenBank/DDBJ whole genome shotgun (WGS) entry which is preliminary data.</text>
</comment>
<keyword evidence="1" id="KW-0812">Transmembrane</keyword>
<evidence type="ECO:0000256" key="1">
    <source>
        <dbReference type="SAM" id="Phobius"/>
    </source>
</evidence>
<feature type="transmembrane region" description="Helical" evidence="1">
    <location>
        <begin position="49"/>
        <end position="67"/>
    </location>
</feature>
<evidence type="ECO:0000313" key="2">
    <source>
        <dbReference type="EMBL" id="GAG28097.1"/>
    </source>
</evidence>
<dbReference type="GO" id="GO:0005886">
    <property type="term" value="C:plasma membrane"/>
    <property type="evidence" value="ECO:0007669"/>
    <property type="project" value="TreeGrafter"/>
</dbReference>
<dbReference type="GO" id="GO:0046933">
    <property type="term" value="F:proton-transporting ATP synthase activity, rotational mechanism"/>
    <property type="evidence" value="ECO:0007669"/>
    <property type="project" value="TreeGrafter"/>
</dbReference>
<keyword evidence="1" id="KW-1133">Transmembrane helix</keyword>
<keyword evidence="1" id="KW-0472">Membrane</keyword>
<accession>X0WY24</accession>
<dbReference type="InterPro" id="IPR045082">
    <property type="entry name" value="ATP_syn_F0_a_bact/chloroplast"/>
</dbReference>
<proteinExistence type="predicted"/>
<dbReference type="GO" id="GO:0042777">
    <property type="term" value="P:proton motive force-driven plasma membrane ATP synthesis"/>
    <property type="evidence" value="ECO:0007669"/>
    <property type="project" value="TreeGrafter"/>
</dbReference>
<dbReference type="Pfam" id="PF00119">
    <property type="entry name" value="ATP-synt_A"/>
    <property type="match status" value="1"/>
</dbReference>
<name>X0WY24_9ZZZZ</name>
<feature type="non-terminal residue" evidence="2">
    <location>
        <position position="262"/>
    </location>
</feature>
<evidence type="ECO:0008006" key="3">
    <source>
        <dbReference type="Google" id="ProtNLM"/>
    </source>
</evidence>